<dbReference type="EMBL" id="JAENIL010000045">
    <property type="protein sequence ID" value="MBK1879334.1"/>
    <property type="molecule type" value="Genomic_DNA"/>
</dbReference>
<accession>A0A934VTA8</accession>
<keyword evidence="4" id="KW-1185">Reference proteome</keyword>
<keyword evidence="1" id="KW-0732">Signal</keyword>
<dbReference type="Gene3D" id="2.60.120.560">
    <property type="entry name" value="Exo-inulinase, domain 1"/>
    <property type="match status" value="1"/>
</dbReference>
<organism evidence="3 4">
    <name type="scientific">Pelagicoccus mobilis</name>
    <dbReference type="NCBI Taxonomy" id="415221"/>
    <lineage>
        <taxon>Bacteria</taxon>
        <taxon>Pseudomonadati</taxon>
        <taxon>Verrucomicrobiota</taxon>
        <taxon>Opitutia</taxon>
        <taxon>Puniceicoccales</taxon>
        <taxon>Pelagicoccaceae</taxon>
        <taxon>Pelagicoccus</taxon>
    </lineage>
</organism>
<feature type="domain" description="3-keto-alpha-glucoside-1,2-lyase/3-keto-2-hydroxy-glucal hydratase" evidence="2">
    <location>
        <begin position="28"/>
        <end position="241"/>
    </location>
</feature>
<dbReference type="RefSeq" id="WP_200357547.1">
    <property type="nucleotide sequence ID" value="NZ_JAENIL010000045.1"/>
</dbReference>
<gene>
    <name evidence="3" type="ORF">JIN87_20775</name>
</gene>
<evidence type="ECO:0000259" key="2">
    <source>
        <dbReference type="Pfam" id="PF06439"/>
    </source>
</evidence>
<dbReference type="AlphaFoldDB" id="A0A934VTA8"/>
<dbReference type="InterPro" id="IPR010496">
    <property type="entry name" value="AL/BT2_dom"/>
</dbReference>
<evidence type="ECO:0000313" key="4">
    <source>
        <dbReference type="Proteomes" id="UP000617628"/>
    </source>
</evidence>
<comment type="caution">
    <text evidence="3">The sequence shown here is derived from an EMBL/GenBank/DDBJ whole genome shotgun (WGS) entry which is preliminary data.</text>
</comment>
<reference evidence="3" key="1">
    <citation type="submission" date="2021-01" db="EMBL/GenBank/DDBJ databases">
        <title>Modified the classification status of verrucomicrobia.</title>
        <authorList>
            <person name="Feng X."/>
        </authorList>
    </citation>
    <scope>NUCLEOTIDE SEQUENCE</scope>
    <source>
        <strain evidence="3">KCTC 13126</strain>
    </source>
</reference>
<protein>
    <submittedName>
        <fullName evidence="3">DUF1080 domain-containing protein</fullName>
    </submittedName>
</protein>
<feature type="chain" id="PRO_5037692551" evidence="1">
    <location>
        <begin position="24"/>
        <end position="244"/>
    </location>
</feature>
<evidence type="ECO:0000313" key="3">
    <source>
        <dbReference type="EMBL" id="MBK1879334.1"/>
    </source>
</evidence>
<dbReference type="Pfam" id="PF06439">
    <property type="entry name" value="3keto-disac_hyd"/>
    <property type="match status" value="1"/>
</dbReference>
<dbReference type="Proteomes" id="UP000617628">
    <property type="component" value="Unassembled WGS sequence"/>
</dbReference>
<proteinExistence type="predicted"/>
<sequence length="244" mass="28241">MSLFKFITLHSTLLSLLFSFATANELPEGWYVAIADQGRVEKQDIFSYENGVVHVYPTQEHNSKQLYAGLVTENGYSRYRLTLEYKWGEKKFIPRDDFVRDAGICFHLHGEVKMWPDSVECQIQEGDTGDLWIIGSQATSTVQNVIRNYSPKGTEVTRGGLKPRFARFHRAYCWEVPGWNKVVLEIDGDHAKFFVNDRLVNEAKDMKHFDEESKEWVPLTKGPILLQAEGAELFYRNIKIEELR</sequence>
<feature type="signal peptide" evidence="1">
    <location>
        <begin position="1"/>
        <end position="23"/>
    </location>
</feature>
<dbReference type="GO" id="GO:0016787">
    <property type="term" value="F:hydrolase activity"/>
    <property type="evidence" value="ECO:0007669"/>
    <property type="project" value="InterPro"/>
</dbReference>
<evidence type="ECO:0000256" key="1">
    <source>
        <dbReference type="SAM" id="SignalP"/>
    </source>
</evidence>
<name>A0A934VTA8_9BACT</name>